<proteinExistence type="predicted"/>
<dbReference type="AlphaFoldDB" id="A0A4Q9GPM4"/>
<dbReference type="RefSeq" id="WP_131003063.1">
    <property type="nucleotide sequence ID" value="NZ_JBHSZR010000003.1"/>
</dbReference>
<sequence length="162" mass="16617">MRWRLALAAILIATPAAAAETGGCGAFKWPIAADIALLEAANWQDSGATIALDGPVGLRLKLGPLDAAGFALPPERAPATAAQNGSLRFEAKAGTYQVTLSEPAWTDLVQDGAALKPAAFSGVKDCEGARKSLRYELKAGPVTLQISNAPGRSVGVAITPPQ</sequence>
<comment type="caution">
    <text evidence="2">The sequence shown here is derived from an EMBL/GenBank/DDBJ whole genome shotgun (WGS) entry which is preliminary data.</text>
</comment>
<protein>
    <submittedName>
        <fullName evidence="2">Uncharacterized protein</fullName>
    </submittedName>
</protein>
<dbReference type="EMBL" id="SIUB01000003">
    <property type="protein sequence ID" value="TBN53860.1"/>
    <property type="molecule type" value="Genomic_DNA"/>
</dbReference>
<dbReference type="OrthoDB" id="7376020at2"/>
<evidence type="ECO:0000256" key="1">
    <source>
        <dbReference type="SAM" id="SignalP"/>
    </source>
</evidence>
<evidence type="ECO:0000313" key="2">
    <source>
        <dbReference type="EMBL" id="TBN53860.1"/>
    </source>
</evidence>
<gene>
    <name evidence="2" type="ORF">EYR15_08695</name>
</gene>
<feature type="signal peptide" evidence="1">
    <location>
        <begin position="1"/>
        <end position="18"/>
    </location>
</feature>
<organism evidence="2 3">
    <name type="scientific">Hansschlegelia quercus</name>
    <dbReference type="NCBI Taxonomy" id="2528245"/>
    <lineage>
        <taxon>Bacteria</taxon>
        <taxon>Pseudomonadati</taxon>
        <taxon>Pseudomonadota</taxon>
        <taxon>Alphaproteobacteria</taxon>
        <taxon>Hyphomicrobiales</taxon>
        <taxon>Methylopilaceae</taxon>
        <taxon>Hansschlegelia</taxon>
    </lineage>
</organism>
<name>A0A4Q9GPM4_9HYPH</name>
<reference evidence="2 3" key="1">
    <citation type="submission" date="2019-02" db="EMBL/GenBank/DDBJ databases">
        <title>Hansschlegelia quercus sp. nov., a novel methylotrophic bacterium from buds of oak (Quercus robur L.).</title>
        <authorList>
            <person name="Agafonova N.V."/>
            <person name="Kaparullina E.N."/>
            <person name="Grouzdev D.S."/>
            <person name="Doronina N.V."/>
        </authorList>
    </citation>
    <scope>NUCLEOTIDE SEQUENCE [LARGE SCALE GENOMIC DNA]</scope>
    <source>
        <strain evidence="2 3">Dub</strain>
    </source>
</reference>
<keyword evidence="1" id="KW-0732">Signal</keyword>
<evidence type="ECO:0000313" key="3">
    <source>
        <dbReference type="Proteomes" id="UP000291613"/>
    </source>
</evidence>
<keyword evidence="3" id="KW-1185">Reference proteome</keyword>
<feature type="chain" id="PRO_5020235064" evidence="1">
    <location>
        <begin position="19"/>
        <end position="162"/>
    </location>
</feature>
<accession>A0A4Q9GPM4</accession>
<dbReference type="Proteomes" id="UP000291613">
    <property type="component" value="Unassembled WGS sequence"/>
</dbReference>